<sequence length="502" mass="57208">MTIQTLPSGVMSTLQPTDHPFLNGPFRPMFNEYIADTDSLRVIGEIPRDLDGIFIRNTHNQIHQPLGMFHPFDGDGMLHAVHFHDGRATYRNRFVQTTGFLAEQAARRSLWAGLLEPEKASRRGSGAMGAMKDNAGTDIICHAGLLLATMSQGSEPWRLDPITLDTLGPDTNWARKIPDGISSHYKVDPETGEMMFFNYPEHWPYMHYGVIDRNNRLVHYVPVELPGARWPHDLGITRNYSILHDTPHFFDPELLKRGQHKMTFHPEMPARFGVIPRHGDGSQVRWFEAKACHILHLANCYEDGDEIVMDGCIMPEPKLHPVGAADGKDIYARIKARLDKHNNPTMMHRWRFNLRTGATTEQYLDDEITEFPVVSNDYVGRPYRYSYNVLYQPGEWLFRGLKRFDLHSGAVQRYEYGPGRYGSEPQVARRLGARDEDDGYVTVFVTDMNQDRSECLVLDARDISRGPLATIVLPERIPVGTHACWVEGDRIPGEHRDPAAWA</sequence>
<dbReference type="OrthoDB" id="6636843at2"/>
<evidence type="ECO:0000256" key="1">
    <source>
        <dbReference type="ARBA" id="ARBA00006787"/>
    </source>
</evidence>
<organism evidence="6 7">
    <name type="scientific">Pigmentiphaga kullae</name>
    <dbReference type="NCBI Taxonomy" id="151784"/>
    <lineage>
        <taxon>Bacteria</taxon>
        <taxon>Pseudomonadati</taxon>
        <taxon>Pseudomonadota</taxon>
        <taxon>Betaproteobacteria</taxon>
        <taxon>Burkholderiales</taxon>
        <taxon>Alcaligenaceae</taxon>
        <taxon>Pigmentiphaga</taxon>
    </lineage>
</organism>
<evidence type="ECO:0000313" key="7">
    <source>
        <dbReference type="Proteomes" id="UP000292445"/>
    </source>
</evidence>
<comment type="cofactor">
    <cofactor evidence="5">
        <name>Fe(2+)</name>
        <dbReference type="ChEBI" id="CHEBI:29033"/>
    </cofactor>
    <text evidence="5">Binds 1 Fe(2+) ion per subunit.</text>
</comment>
<feature type="binding site" evidence="5">
    <location>
        <position position="184"/>
    </location>
    <ligand>
        <name>Fe cation</name>
        <dbReference type="ChEBI" id="CHEBI:24875"/>
        <note>catalytic</note>
    </ligand>
</feature>
<dbReference type="GO" id="GO:0010436">
    <property type="term" value="F:carotenoid dioxygenase activity"/>
    <property type="evidence" value="ECO:0007669"/>
    <property type="project" value="TreeGrafter"/>
</dbReference>
<dbReference type="Proteomes" id="UP000292445">
    <property type="component" value="Unassembled WGS sequence"/>
</dbReference>
<keyword evidence="2 5" id="KW-0479">Metal-binding</keyword>
<proteinExistence type="inferred from homology"/>
<evidence type="ECO:0000256" key="5">
    <source>
        <dbReference type="PIRSR" id="PIRSR604294-1"/>
    </source>
</evidence>
<comment type="similarity">
    <text evidence="1">Belongs to the carotenoid oxygenase family.</text>
</comment>
<dbReference type="PANTHER" id="PTHR10543">
    <property type="entry name" value="BETA-CAROTENE DIOXYGENASE"/>
    <property type="match status" value="1"/>
</dbReference>
<keyword evidence="7" id="KW-1185">Reference proteome</keyword>
<evidence type="ECO:0000256" key="3">
    <source>
        <dbReference type="ARBA" id="ARBA00023002"/>
    </source>
</evidence>
<keyword evidence="3" id="KW-0560">Oxidoreductase</keyword>
<dbReference type="EMBL" id="SGXC01000001">
    <property type="protein sequence ID" value="RZS84952.1"/>
    <property type="molecule type" value="Genomic_DNA"/>
</dbReference>
<protein>
    <submittedName>
        <fullName evidence="6">Carotenoid cleavage dioxygenase</fullName>
    </submittedName>
</protein>
<evidence type="ECO:0000313" key="6">
    <source>
        <dbReference type="EMBL" id="RZS84952.1"/>
    </source>
</evidence>
<feature type="binding site" evidence="5">
    <location>
        <position position="482"/>
    </location>
    <ligand>
        <name>Fe cation</name>
        <dbReference type="ChEBI" id="CHEBI:24875"/>
        <note>catalytic</note>
    </ligand>
</feature>
<evidence type="ECO:0000256" key="4">
    <source>
        <dbReference type="ARBA" id="ARBA00023004"/>
    </source>
</evidence>
<keyword evidence="6" id="KW-0223">Dioxygenase</keyword>
<dbReference type="GO" id="GO:0046872">
    <property type="term" value="F:metal ion binding"/>
    <property type="evidence" value="ECO:0007669"/>
    <property type="project" value="UniProtKB-KW"/>
</dbReference>
<name>A0A4Q7NJE9_9BURK</name>
<evidence type="ECO:0000256" key="2">
    <source>
        <dbReference type="ARBA" id="ARBA00022723"/>
    </source>
</evidence>
<reference evidence="6 7" key="1">
    <citation type="submission" date="2019-02" db="EMBL/GenBank/DDBJ databases">
        <title>Genomic Encyclopedia of Type Strains, Phase IV (KMG-IV): sequencing the most valuable type-strain genomes for metagenomic binning, comparative biology and taxonomic classification.</title>
        <authorList>
            <person name="Goeker M."/>
        </authorList>
    </citation>
    <scope>NUCLEOTIDE SEQUENCE [LARGE SCALE GENOMIC DNA]</scope>
    <source>
        <strain evidence="6 7">K24</strain>
    </source>
</reference>
<feature type="binding site" evidence="5">
    <location>
        <position position="296"/>
    </location>
    <ligand>
        <name>Fe cation</name>
        <dbReference type="ChEBI" id="CHEBI:24875"/>
        <note>catalytic</note>
    </ligand>
</feature>
<accession>A0A4Q7NJE9</accession>
<dbReference type="InterPro" id="IPR004294">
    <property type="entry name" value="Carotenoid_Oase"/>
</dbReference>
<gene>
    <name evidence="6" type="ORF">EV675_0974</name>
</gene>
<dbReference type="PANTHER" id="PTHR10543:SF89">
    <property type="entry name" value="CAROTENOID 9,10(9',10')-CLEAVAGE DIOXYGENASE 1"/>
    <property type="match status" value="1"/>
</dbReference>
<dbReference type="RefSeq" id="WP_130356262.1">
    <property type="nucleotide sequence ID" value="NZ_SGXC01000001.1"/>
</dbReference>
<feature type="binding site" evidence="5">
    <location>
        <position position="232"/>
    </location>
    <ligand>
        <name>Fe cation</name>
        <dbReference type="ChEBI" id="CHEBI:24875"/>
        <note>catalytic</note>
    </ligand>
</feature>
<dbReference type="Pfam" id="PF03055">
    <property type="entry name" value="RPE65"/>
    <property type="match status" value="1"/>
</dbReference>
<dbReference type="GO" id="GO:0016121">
    <property type="term" value="P:carotene catabolic process"/>
    <property type="evidence" value="ECO:0007669"/>
    <property type="project" value="TreeGrafter"/>
</dbReference>
<keyword evidence="4 5" id="KW-0408">Iron</keyword>
<dbReference type="AlphaFoldDB" id="A0A4Q7NJE9"/>
<comment type="caution">
    <text evidence="6">The sequence shown here is derived from an EMBL/GenBank/DDBJ whole genome shotgun (WGS) entry which is preliminary data.</text>
</comment>